<feature type="compositionally biased region" description="Basic and acidic residues" evidence="1">
    <location>
        <begin position="75"/>
        <end position="91"/>
    </location>
</feature>
<protein>
    <submittedName>
        <fullName evidence="2">Uncharacterized protein</fullName>
    </submittedName>
</protein>
<sequence length="168" mass="18514">MLVGPHGGTLRPLRRVEPAARGQDRVEARALDLADRLRPTAPAEDLEAIAVEQIRGTSRLADGRTVRTAIRGARECRARSAHAEHRAEDRQPLPASRAEEEPPESDLLLDERLRLHGERLTRVPHDLEPRLIGPHAGSVRPPSSLRRRCSPRSTSSASSSRRSGSCSR</sequence>
<evidence type="ECO:0000256" key="1">
    <source>
        <dbReference type="SAM" id="MobiDB-lite"/>
    </source>
</evidence>
<dbReference type="EMBL" id="CADCVT010000045">
    <property type="protein sequence ID" value="CAA9476850.1"/>
    <property type="molecule type" value="Genomic_DNA"/>
</dbReference>
<feature type="compositionally biased region" description="Basic and acidic residues" evidence="1">
    <location>
        <begin position="14"/>
        <end position="23"/>
    </location>
</feature>
<accession>A0A6J4RQS0</accession>
<organism evidence="2">
    <name type="scientific">uncultured Solirubrobacteraceae bacterium</name>
    <dbReference type="NCBI Taxonomy" id="1162706"/>
    <lineage>
        <taxon>Bacteria</taxon>
        <taxon>Bacillati</taxon>
        <taxon>Actinomycetota</taxon>
        <taxon>Thermoleophilia</taxon>
        <taxon>Solirubrobacterales</taxon>
        <taxon>Solirubrobacteraceae</taxon>
        <taxon>environmental samples</taxon>
    </lineage>
</organism>
<feature type="compositionally biased region" description="Low complexity" evidence="1">
    <location>
        <begin position="151"/>
        <end position="168"/>
    </location>
</feature>
<feature type="compositionally biased region" description="Basic and acidic residues" evidence="1">
    <location>
        <begin position="120"/>
        <end position="129"/>
    </location>
</feature>
<dbReference type="AlphaFoldDB" id="A0A6J4RQS0"/>
<feature type="region of interest" description="Disordered" evidence="1">
    <location>
        <begin position="1"/>
        <end position="23"/>
    </location>
</feature>
<feature type="region of interest" description="Disordered" evidence="1">
    <location>
        <begin position="120"/>
        <end position="168"/>
    </location>
</feature>
<evidence type="ECO:0000313" key="2">
    <source>
        <dbReference type="EMBL" id="CAA9476850.1"/>
    </source>
</evidence>
<feature type="region of interest" description="Disordered" evidence="1">
    <location>
        <begin position="75"/>
        <end position="106"/>
    </location>
</feature>
<reference evidence="2" key="1">
    <citation type="submission" date="2020-02" db="EMBL/GenBank/DDBJ databases">
        <authorList>
            <person name="Meier V. D."/>
        </authorList>
    </citation>
    <scope>NUCLEOTIDE SEQUENCE</scope>
    <source>
        <strain evidence="2">AVDCRST_MAG85</strain>
    </source>
</reference>
<proteinExistence type="predicted"/>
<name>A0A6J4RQS0_9ACTN</name>
<gene>
    <name evidence="2" type="ORF">AVDCRST_MAG85-390</name>
</gene>